<dbReference type="AlphaFoldDB" id="A0A1B1S628"/>
<dbReference type="OrthoDB" id="9805504at2"/>
<evidence type="ECO:0000313" key="3">
    <source>
        <dbReference type="Proteomes" id="UP000053354"/>
    </source>
</evidence>
<dbReference type="Proteomes" id="UP000053354">
    <property type="component" value="Plasmid pPS15-2"/>
</dbReference>
<geneLocation type="plasmid" evidence="2 3">
    <name>pPS15-2</name>
</geneLocation>
<feature type="compositionally biased region" description="Polar residues" evidence="1">
    <location>
        <begin position="1"/>
        <end position="17"/>
    </location>
</feature>
<keyword evidence="2" id="KW-0614">Plasmid</keyword>
<dbReference type="EMBL" id="CP016542">
    <property type="protein sequence ID" value="ANU28632.1"/>
    <property type="molecule type" value="Genomic_DNA"/>
</dbReference>
<feature type="region of interest" description="Disordered" evidence="1">
    <location>
        <begin position="1"/>
        <end position="21"/>
    </location>
</feature>
<organism evidence="2 3">
    <name type="scientific">Planococcus versutus</name>
    <dbReference type="NCBI Taxonomy" id="1302659"/>
    <lineage>
        <taxon>Bacteria</taxon>
        <taxon>Bacillati</taxon>
        <taxon>Bacillota</taxon>
        <taxon>Bacilli</taxon>
        <taxon>Bacillales</taxon>
        <taxon>Caryophanaceae</taxon>
        <taxon>Planococcus</taxon>
    </lineage>
</organism>
<evidence type="ECO:0000256" key="1">
    <source>
        <dbReference type="SAM" id="MobiDB-lite"/>
    </source>
</evidence>
<accession>A0A1B1S628</accession>
<evidence type="ECO:0000313" key="2">
    <source>
        <dbReference type="EMBL" id="ANU28632.1"/>
    </source>
</evidence>
<dbReference type="KEGG" id="pll:I858_016785"/>
<name>A0A1B1S628_9BACL</name>
<gene>
    <name evidence="2" type="ORF">I858_016785</name>
</gene>
<keyword evidence="3" id="KW-1185">Reference proteome</keyword>
<sequence length="77" mass="8597">MIDSSQNSGVPSYTPPQNRGGDWEKIVAFGCIKSINKNEKKHTDLFSHLAQINENEKKKANADIQHLLSFLLASDNL</sequence>
<proteinExistence type="predicted"/>
<protein>
    <submittedName>
        <fullName evidence="2">Uncharacterized protein</fullName>
    </submittedName>
</protein>
<reference evidence="2" key="1">
    <citation type="submission" date="2016-10" db="EMBL/GenBank/DDBJ databases">
        <authorList>
            <person name="See-Too W.S."/>
        </authorList>
    </citation>
    <scope>NUCLEOTIDE SEQUENCE</scope>
    <source>
        <strain evidence="2">L10.15</strain>
        <plasmid evidence="2">pPS15-2</plasmid>
    </source>
</reference>